<sequence length="298" mass="34105">MNTFTIPTPSTFRFAPNLAYLNRDPKECMHHIQNDQVSKLIPTSHGNTLIQVREPAPNTLQITLPAITSPVPTSHQQEITQYFHDWFDLDRDITPFYQLAETDTLLHPAVQAHYGLRIISIPDLFEALIWGIIGQQINLSFAYTLKRQFVEKFGTSTTHAGITYWTFPTPATIAKLTPEDLTTIQFTTRKSEYTIGIAKLITTGELSKQTLQQLPDLPAIEKSLTKIRGIGPWTANYVLMRSLRYPNAFPIDDIGLINAIKHALQMEQKPTKQEILNLAQNWSNWEAYATFYLWRTLY</sequence>
<dbReference type="InterPro" id="IPR037046">
    <property type="entry name" value="AlkA_N_sf"/>
</dbReference>
<evidence type="ECO:0000256" key="6">
    <source>
        <dbReference type="ARBA" id="ARBA00023204"/>
    </source>
</evidence>
<dbReference type="AlphaFoldDB" id="A0A099WMW7"/>
<comment type="caution">
    <text evidence="8">The sequence shown here is derived from an EMBL/GenBank/DDBJ whole genome shotgun (WGS) entry which is preliminary data.</text>
</comment>
<dbReference type="PROSITE" id="PS00516">
    <property type="entry name" value="ALKYLBASE_DNA_GLYCOS"/>
    <property type="match status" value="1"/>
</dbReference>
<dbReference type="GO" id="GO:0006307">
    <property type="term" value="P:DNA alkylation repair"/>
    <property type="evidence" value="ECO:0007669"/>
    <property type="project" value="TreeGrafter"/>
</dbReference>
<dbReference type="CDD" id="cd00056">
    <property type="entry name" value="ENDO3c"/>
    <property type="match status" value="1"/>
</dbReference>
<evidence type="ECO:0000313" key="8">
    <source>
        <dbReference type="EMBL" id="KGL45455.1"/>
    </source>
</evidence>
<dbReference type="FunFam" id="1.10.340.30:FF:000004">
    <property type="entry name" value="DNA-3-methyladenine glycosylase II"/>
    <property type="match status" value="1"/>
</dbReference>
<dbReference type="GO" id="GO:0006289">
    <property type="term" value="P:nucleotide-excision repair"/>
    <property type="evidence" value="ECO:0007669"/>
    <property type="project" value="InterPro"/>
</dbReference>
<dbReference type="EMBL" id="JNFA01000001">
    <property type="protein sequence ID" value="KGL45455.1"/>
    <property type="molecule type" value="Genomic_DNA"/>
</dbReference>
<dbReference type="InterPro" id="IPR051912">
    <property type="entry name" value="Alkylbase_DNA_Glycosylase/TA"/>
</dbReference>
<reference evidence="8 9" key="1">
    <citation type="submission" date="2014-05" db="EMBL/GenBank/DDBJ databases">
        <title>Novel Listeriaceae from food processing environments.</title>
        <authorList>
            <person name="den Bakker H.C."/>
        </authorList>
    </citation>
    <scope>NUCLEOTIDE SEQUENCE [LARGE SCALE GENOMIC DNA]</scope>
    <source>
        <strain evidence="8 9">FSL A5-0281</strain>
    </source>
</reference>
<comment type="similarity">
    <text evidence="2">Belongs to the alkylbase DNA glycosidase AlkA family.</text>
</comment>
<dbReference type="SUPFAM" id="SSF48150">
    <property type="entry name" value="DNA-glycosylase"/>
    <property type="match status" value="1"/>
</dbReference>
<dbReference type="InterPro" id="IPR012904">
    <property type="entry name" value="OGG_N"/>
</dbReference>
<dbReference type="eggNOG" id="COG0122">
    <property type="taxonomic scope" value="Bacteria"/>
</dbReference>
<name>A0A099WMW7_9LIST</name>
<keyword evidence="6" id="KW-0234">DNA repair</keyword>
<gene>
    <name evidence="8" type="ORF">EP57_00210</name>
</gene>
<evidence type="ECO:0000259" key="7">
    <source>
        <dbReference type="SMART" id="SM00478"/>
    </source>
</evidence>
<dbReference type="GO" id="GO:0043916">
    <property type="term" value="F:DNA-7-methylguanine glycosylase activity"/>
    <property type="evidence" value="ECO:0007669"/>
    <property type="project" value="TreeGrafter"/>
</dbReference>
<comment type="catalytic activity">
    <reaction evidence="1">
        <text>Hydrolysis of alkylated DNA, releasing 3-methyladenine, 3-methylguanine, 7-methylguanine and 7-methyladenine.</text>
        <dbReference type="EC" id="3.2.2.21"/>
    </reaction>
</comment>
<organism evidence="8 9">
    <name type="scientific">Listeria booriae</name>
    <dbReference type="NCBI Taxonomy" id="1552123"/>
    <lineage>
        <taxon>Bacteria</taxon>
        <taxon>Bacillati</taxon>
        <taxon>Bacillota</taxon>
        <taxon>Bacilli</taxon>
        <taxon>Bacillales</taxon>
        <taxon>Listeriaceae</taxon>
        <taxon>Listeria</taxon>
    </lineage>
</organism>
<dbReference type="GO" id="GO:0032993">
    <property type="term" value="C:protein-DNA complex"/>
    <property type="evidence" value="ECO:0007669"/>
    <property type="project" value="TreeGrafter"/>
</dbReference>
<evidence type="ECO:0000256" key="2">
    <source>
        <dbReference type="ARBA" id="ARBA00010817"/>
    </source>
</evidence>
<feature type="domain" description="HhH-GPD" evidence="7">
    <location>
        <begin position="133"/>
        <end position="298"/>
    </location>
</feature>
<dbReference type="GO" id="GO:0008534">
    <property type="term" value="F:oxidized purine nucleobase lesion DNA N-glycosylase activity"/>
    <property type="evidence" value="ECO:0007669"/>
    <property type="project" value="InterPro"/>
</dbReference>
<dbReference type="SMART" id="SM00478">
    <property type="entry name" value="ENDO3c"/>
    <property type="match status" value="1"/>
</dbReference>
<dbReference type="RefSeq" id="WP_052167444.1">
    <property type="nucleotide sequence ID" value="NZ_CBCSHQ010000002.1"/>
</dbReference>
<dbReference type="InterPro" id="IPR000035">
    <property type="entry name" value="Alkylbase_DNA_glycsylse_CS"/>
</dbReference>
<keyword evidence="5" id="KW-0378">Hydrolase</keyword>
<dbReference type="OrthoDB" id="9785929at2"/>
<dbReference type="GO" id="GO:0032131">
    <property type="term" value="F:alkylated DNA binding"/>
    <property type="evidence" value="ECO:0007669"/>
    <property type="project" value="TreeGrafter"/>
</dbReference>
<dbReference type="GO" id="GO:0008725">
    <property type="term" value="F:DNA-3-methyladenine glycosylase activity"/>
    <property type="evidence" value="ECO:0007669"/>
    <property type="project" value="TreeGrafter"/>
</dbReference>
<dbReference type="Gene3D" id="1.10.1670.10">
    <property type="entry name" value="Helix-hairpin-Helix base-excision DNA repair enzymes (C-terminal)"/>
    <property type="match status" value="1"/>
</dbReference>
<dbReference type="Pfam" id="PF07934">
    <property type="entry name" value="OGG_N"/>
    <property type="match status" value="1"/>
</dbReference>
<keyword evidence="9" id="KW-1185">Reference proteome</keyword>
<protein>
    <recommendedName>
        <fullName evidence="3">DNA-3-methyladenine glycosylase II</fullName>
        <ecNumber evidence="3">3.2.2.21</ecNumber>
    </recommendedName>
</protein>
<dbReference type="Proteomes" id="UP000029844">
    <property type="component" value="Unassembled WGS sequence"/>
</dbReference>
<dbReference type="EC" id="3.2.2.21" evidence="3"/>
<evidence type="ECO:0000256" key="1">
    <source>
        <dbReference type="ARBA" id="ARBA00000086"/>
    </source>
</evidence>
<keyword evidence="4" id="KW-0227">DNA damage</keyword>
<evidence type="ECO:0000313" key="9">
    <source>
        <dbReference type="Proteomes" id="UP000029844"/>
    </source>
</evidence>
<dbReference type="InterPro" id="IPR003265">
    <property type="entry name" value="HhH-GPD_domain"/>
</dbReference>
<dbReference type="GO" id="GO:0005737">
    <property type="term" value="C:cytoplasm"/>
    <property type="evidence" value="ECO:0007669"/>
    <property type="project" value="TreeGrafter"/>
</dbReference>
<dbReference type="GO" id="GO:0006285">
    <property type="term" value="P:base-excision repair, AP site formation"/>
    <property type="evidence" value="ECO:0007669"/>
    <property type="project" value="TreeGrafter"/>
</dbReference>
<dbReference type="GeneID" id="58715871"/>
<dbReference type="Gene3D" id="3.30.310.20">
    <property type="entry name" value="DNA-3-methyladenine glycosylase AlkA, N-terminal domain"/>
    <property type="match status" value="1"/>
</dbReference>
<dbReference type="InterPro" id="IPR023170">
    <property type="entry name" value="HhH_base_excis_C"/>
</dbReference>
<dbReference type="STRING" id="1552123.EP57_00210"/>
<accession>A0A099WMW7</accession>
<evidence type="ECO:0000256" key="4">
    <source>
        <dbReference type="ARBA" id="ARBA00022763"/>
    </source>
</evidence>
<dbReference type="InterPro" id="IPR011257">
    <property type="entry name" value="DNA_glycosylase"/>
</dbReference>
<evidence type="ECO:0000256" key="5">
    <source>
        <dbReference type="ARBA" id="ARBA00022801"/>
    </source>
</evidence>
<proteinExistence type="inferred from homology"/>
<dbReference type="Gene3D" id="1.10.340.30">
    <property type="entry name" value="Hypothetical protein, domain 2"/>
    <property type="match status" value="1"/>
</dbReference>
<dbReference type="PANTHER" id="PTHR43003:SF12">
    <property type="entry name" value="DNA-3-METHYLADENINE GLYCOSYLASE"/>
    <property type="match status" value="1"/>
</dbReference>
<dbReference type="PANTHER" id="PTHR43003">
    <property type="entry name" value="DNA-3-METHYLADENINE GLYCOSYLASE"/>
    <property type="match status" value="1"/>
</dbReference>
<dbReference type="Pfam" id="PF00730">
    <property type="entry name" value="HhH-GPD"/>
    <property type="match status" value="1"/>
</dbReference>
<evidence type="ECO:0000256" key="3">
    <source>
        <dbReference type="ARBA" id="ARBA00012000"/>
    </source>
</evidence>